<evidence type="ECO:0000256" key="3">
    <source>
        <dbReference type="ARBA" id="ARBA00023125"/>
    </source>
</evidence>
<dbReference type="Pfam" id="PF04542">
    <property type="entry name" value="Sigma70_r2"/>
    <property type="match status" value="1"/>
</dbReference>
<dbReference type="CDD" id="cd06171">
    <property type="entry name" value="Sigma70_r4"/>
    <property type="match status" value="1"/>
</dbReference>
<evidence type="ECO:0000256" key="1">
    <source>
        <dbReference type="ARBA" id="ARBA00023015"/>
    </source>
</evidence>
<evidence type="ECO:0000256" key="6">
    <source>
        <dbReference type="SAM" id="MobiDB-lite"/>
    </source>
</evidence>
<evidence type="ECO:0000259" key="8">
    <source>
        <dbReference type="PROSITE" id="PS00716"/>
    </source>
</evidence>
<dbReference type="GO" id="GO:0016987">
    <property type="term" value="F:sigma factor activity"/>
    <property type="evidence" value="ECO:0007669"/>
    <property type="project" value="UniProtKB-KW"/>
</dbReference>
<feature type="domain" description="RNA polymerase sigma-70" evidence="8">
    <location>
        <begin position="171"/>
        <end position="197"/>
    </location>
</feature>
<feature type="domain" description="RNA polymerase sigma-70" evidence="7">
    <location>
        <begin position="48"/>
        <end position="61"/>
    </location>
</feature>
<dbReference type="Pfam" id="PF04545">
    <property type="entry name" value="Sigma70_r4"/>
    <property type="match status" value="1"/>
</dbReference>
<evidence type="ECO:0000259" key="7">
    <source>
        <dbReference type="PROSITE" id="PS00715"/>
    </source>
</evidence>
<dbReference type="PRINTS" id="PR00046">
    <property type="entry name" value="SIGMA70FCT"/>
</dbReference>
<sequence length="274" mass="32305">MTNEELVKLYQCGDSKALERLLEANKGLIYKVSMKFYTERDNAIDQDDLVQEGRIGLIVAAEKYDINGDVPFASYAYYWIYQKMHRFMYPKRNMIKSSLKFVSLNTPIGEDGEMELGDTLGEEQEEFCSVEDSIYHQELAEELRQAMNDNLTLQQRQVLLFRFGFECNVHTLEETGKEIGVTRERVRQIEVNSLRKLRSCRWARMRYLEFRQEHGRNATSSSIHGENARHKEEQEKDYNWGTRLVEQYGGIDGYIKHMREEQEKILKKMQLKLG</sequence>
<dbReference type="GO" id="GO:0003677">
    <property type="term" value="F:DNA binding"/>
    <property type="evidence" value="ECO:0007669"/>
    <property type="project" value="UniProtKB-KW"/>
</dbReference>
<dbReference type="InterPro" id="IPR036388">
    <property type="entry name" value="WH-like_DNA-bd_sf"/>
</dbReference>
<dbReference type="eggNOG" id="COG0568">
    <property type="taxonomic scope" value="Bacteria"/>
</dbReference>
<comment type="similarity">
    <text evidence="5">Belongs to the sigma-70 factor family.</text>
</comment>
<proteinExistence type="inferred from homology"/>
<evidence type="ECO:0000313" key="10">
    <source>
        <dbReference type="Proteomes" id="UP000008467"/>
    </source>
</evidence>
<dbReference type="InterPro" id="IPR007630">
    <property type="entry name" value="RNA_pol_sigma70_r4"/>
</dbReference>
<dbReference type="EMBL" id="CP002582">
    <property type="protein sequence ID" value="ADZ82610.1"/>
    <property type="molecule type" value="Genomic_DNA"/>
</dbReference>
<evidence type="ECO:0000256" key="4">
    <source>
        <dbReference type="ARBA" id="ARBA00023163"/>
    </source>
</evidence>
<dbReference type="PROSITE" id="PS00715">
    <property type="entry name" value="SIGMA70_1"/>
    <property type="match status" value="1"/>
</dbReference>
<dbReference type="Gene3D" id="1.20.120.1810">
    <property type="match status" value="1"/>
</dbReference>
<keyword evidence="3 5" id="KW-0238">DNA-binding</keyword>
<evidence type="ECO:0000313" key="9">
    <source>
        <dbReference type="EMBL" id="ADZ82610.1"/>
    </source>
</evidence>
<feature type="compositionally biased region" description="Basic and acidic residues" evidence="6">
    <location>
        <begin position="226"/>
        <end position="235"/>
    </location>
</feature>
<protein>
    <recommendedName>
        <fullName evidence="5">RNA polymerase sigma factor</fullName>
    </recommendedName>
</protein>
<dbReference type="NCBIfam" id="TIGR02937">
    <property type="entry name" value="sigma70-ECF"/>
    <property type="match status" value="1"/>
</dbReference>
<comment type="function">
    <text evidence="5">Sigma factors are initiation factors that promote the attachment of RNA polymerase to specific initiation sites and are then released.</text>
</comment>
<dbReference type="PROSITE" id="PS00716">
    <property type="entry name" value="SIGMA70_2"/>
    <property type="match status" value="1"/>
</dbReference>
<dbReference type="InterPro" id="IPR013324">
    <property type="entry name" value="RNA_pol_sigma_r3/r4-like"/>
</dbReference>
<keyword evidence="10" id="KW-1185">Reference proteome</keyword>
<dbReference type="InterPro" id="IPR000943">
    <property type="entry name" value="RNA_pol_sigma70"/>
</dbReference>
<dbReference type="Proteomes" id="UP000008467">
    <property type="component" value="Chromosome"/>
</dbReference>
<dbReference type="Gene3D" id="1.10.10.10">
    <property type="entry name" value="Winged helix-like DNA-binding domain superfamily/Winged helix DNA-binding domain"/>
    <property type="match status" value="1"/>
</dbReference>
<dbReference type="AlphaFoldDB" id="F2JQ62"/>
<dbReference type="RefSeq" id="WP_013655911.1">
    <property type="nucleotide sequence ID" value="NC_015275.1"/>
</dbReference>
<dbReference type="InterPro" id="IPR007627">
    <property type="entry name" value="RNA_pol_sigma70_r2"/>
</dbReference>
<dbReference type="SUPFAM" id="SSF88946">
    <property type="entry name" value="Sigma2 domain of RNA polymerase sigma factors"/>
    <property type="match status" value="1"/>
</dbReference>
<dbReference type="PANTHER" id="PTHR30603:SF47">
    <property type="entry name" value="RNA POLYMERASE SIGMA FACTOR SIGD, CHLOROPLASTIC"/>
    <property type="match status" value="1"/>
</dbReference>
<dbReference type="InterPro" id="IPR014284">
    <property type="entry name" value="RNA_pol_sigma-70_dom"/>
</dbReference>
<accession>F2JQ62</accession>
<dbReference type="InterPro" id="IPR013325">
    <property type="entry name" value="RNA_pol_sigma_r2"/>
</dbReference>
<organism evidence="9 10">
    <name type="scientific">Cellulosilyticum lentocellum (strain ATCC 49066 / DSM 5427 / NCIMB 11756 / RHM5)</name>
    <name type="common">Clostridium lentocellum</name>
    <dbReference type="NCBI Taxonomy" id="642492"/>
    <lineage>
        <taxon>Bacteria</taxon>
        <taxon>Bacillati</taxon>
        <taxon>Bacillota</taxon>
        <taxon>Clostridia</taxon>
        <taxon>Lachnospirales</taxon>
        <taxon>Cellulosilyticaceae</taxon>
        <taxon>Cellulosilyticum</taxon>
    </lineage>
</organism>
<dbReference type="SUPFAM" id="SSF88659">
    <property type="entry name" value="Sigma3 and sigma4 domains of RNA polymerase sigma factors"/>
    <property type="match status" value="1"/>
</dbReference>
<evidence type="ECO:0000256" key="2">
    <source>
        <dbReference type="ARBA" id="ARBA00023082"/>
    </source>
</evidence>
<dbReference type="InterPro" id="IPR050239">
    <property type="entry name" value="Sigma-70_RNA_pol_init_factors"/>
</dbReference>
<name>F2JQ62_CELLD</name>
<keyword evidence="2 5" id="KW-0731">Sigma factor</keyword>
<dbReference type="STRING" id="642492.Clole_0877"/>
<keyword evidence="1 5" id="KW-0805">Transcription regulation</keyword>
<gene>
    <name evidence="9" type="ordered locus">Clole_0877</name>
</gene>
<keyword evidence="4 5" id="KW-0804">Transcription</keyword>
<feature type="region of interest" description="Disordered" evidence="6">
    <location>
        <begin position="216"/>
        <end position="235"/>
    </location>
</feature>
<dbReference type="PANTHER" id="PTHR30603">
    <property type="entry name" value="RNA POLYMERASE SIGMA FACTOR RPO"/>
    <property type="match status" value="1"/>
</dbReference>
<reference evidence="9 10" key="1">
    <citation type="journal article" date="2011" name="J. Bacteriol.">
        <title>Complete genome sequence of the cellulose-degrading bacterium Cellulosilyticum lentocellum.</title>
        <authorList>
            <consortium name="US DOE Joint Genome Institute"/>
            <person name="Miller D.A."/>
            <person name="Suen G."/>
            <person name="Bruce D."/>
            <person name="Copeland A."/>
            <person name="Cheng J.F."/>
            <person name="Detter C."/>
            <person name="Goodwin L.A."/>
            <person name="Han C.S."/>
            <person name="Hauser L.J."/>
            <person name="Land M.L."/>
            <person name="Lapidus A."/>
            <person name="Lucas S."/>
            <person name="Meincke L."/>
            <person name="Pitluck S."/>
            <person name="Tapia R."/>
            <person name="Teshima H."/>
            <person name="Woyke T."/>
            <person name="Fox B.G."/>
            <person name="Angert E.R."/>
            <person name="Currie C.R."/>
        </authorList>
    </citation>
    <scope>NUCLEOTIDE SEQUENCE [LARGE SCALE GENOMIC DNA]</scope>
    <source>
        <strain evidence="10">ATCC 49066 / DSM 5427 / NCIMB 11756 / RHM5</strain>
    </source>
</reference>
<dbReference type="KEGG" id="cle:Clole_0877"/>
<evidence type="ECO:0000256" key="5">
    <source>
        <dbReference type="RuleBase" id="RU362124"/>
    </source>
</evidence>
<dbReference type="HOGENOM" id="CLU_014793_3_5_9"/>
<dbReference type="GO" id="GO:0006352">
    <property type="term" value="P:DNA-templated transcription initiation"/>
    <property type="evidence" value="ECO:0007669"/>
    <property type="project" value="InterPro"/>
</dbReference>